<evidence type="ECO:0008006" key="5">
    <source>
        <dbReference type="Google" id="ProtNLM"/>
    </source>
</evidence>
<keyword evidence="2" id="KW-1133">Transmembrane helix</keyword>
<evidence type="ECO:0000256" key="1">
    <source>
        <dbReference type="SAM" id="MobiDB-lite"/>
    </source>
</evidence>
<feature type="transmembrane region" description="Helical" evidence="2">
    <location>
        <begin position="29"/>
        <end position="52"/>
    </location>
</feature>
<keyword evidence="2" id="KW-0472">Membrane</keyword>
<reference evidence="3" key="2">
    <citation type="submission" date="2020-09" db="EMBL/GenBank/DDBJ databases">
        <authorList>
            <person name="Sun Q."/>
            <person name="Ohkuma M."/>
        </authorList>
    </citation>
    <scope>NUCLEOTIDE SEQUENCE</scope>
    <source>
        <strain evidence="3">JCM 4815</strain>
    </source>
</reference>
<dbReference type="RefSeq" id="WP_189863657.1">
    <property type="nucleotide sequence ID" value="NZ_BMVW01000013.1"/>
</dbReference>
<feature type="transmembrane region" description="Helical" evidence="2">
    <location>
        <begin position="198"/>
        <end position="215"/>
    </location>
</feature>
<comment type="caution">
    <text evidence="3">The sequence shown here is derived from an EMBL/GenBank/DDBJ whole genome shotgun (WGS) entry which is preliminary data.</text>
</comment>
<evidence type="ECO:0000313" key="4">
    <source>
        <dbReference type="Proteomes" id="UP000622166"/>
    </source>
</evidence>
<evidence type="ECO:0000313" key="3">
    <source>
        <dbReference type="EMBL" id="GGZ27710.1"/>
    </source>
</evidence>
<sequence length="352" mass="38034">MADSSVPEGPGLGSGYAAALESLRSTAKWLLTAFAGIAAALTAGLQLTGIGALPPTSWRLWAALAGLGTALATLGYMASSASAVLTQDWVTLNTFTDRDIESQLTDVPGHERRRRFDRVAERIEDNRHELYGHAAPDLPGLHRRLREADEKIHTAADPASREAAVRRAAELRSAAREVVQCANYYATLDLYRRMKTRLTWAALVAAVAIGVFAYASSPPKPQDPVDVRIHLAAPAGRCPPPPARCGSEGLGLTRGQHVHDHDAAFGVVLLDLVFVHLPEDDEVTDGQQHGAESVGRHAHPRDREVMVPTEGNSERIGQFLTLGSPHLAQELFGRTGQPYLLLHTSPYERPIV</sequence>
<evidence type="ECO:0000256" key="2">
    <source>
        <dbReference type="SAM" id="Phobius"/>
    </source>
</evidence>
<proteinExistence type="predicted"/>
<keyword evidence="4" id="KW-1185">Reference proteome</keyword>
<feature type="region of interest" description="Disordered" evidence="1">
    <location>
        <begin position="283"/>
        <end position="302"/>
    </location>
</feature>
<reference evidence="3" key="1">
    <citation type="journal article" date="2014" name="Int. J. Syst. Evol. Microbiol.">
        <title>Complete genome sequence of Corynebacterium casei LMG S-19264T (=DSM 44701T), isolated from a smear-ripened cheese.</title>
        <authorList>
            <consortium name="US DOE Joint Genome Institute (JGI-PGF)"/>
            <person name="Walter F."/>
            <person name="Albersmeier A."/>
            <person name="Kalinowski J."/>
            <person name="Ruckert C."/>
        </authorList>
    </citation>
    <scope>NUCLEOTIDE SEQUENCE</scope>
    <source>
        <strain evidence="3">JCM 4815</strain>
    </source>
</reference>
<dbReference type="EMBL" id="BMVW01000013">
    <property type="protein sequence ID" value="GGZ27710.1"/>
    <property type="molecule type" value="Genomic_DNA"/>
</dbReference>
<dbReference type="AlphaFoldDB" id="A0A918UR59"/>
<keyword evidence="2" id="KW-0812">Transmembrane</keyword>
<organism evidence="3 4">
    <name type="scientific">Streptomyces poonensis</name>
    <dbReference type="NCBI Taxonomy" id="68255"/>
    <lineage>
        <taxon>Bacteria</taxon>
        <taxon>Bacillati</taxon>
        <taxon>Actinomycetota</taxon>
        <taxon>Actinomycetes</taxon>
        <taxon>Kitasatosporales</taxon>
        <taxon>Streptomycetaceae</taxon>
        <taxon>Streptomyces</taxon>
    </lineage>
</organism>
<dbReference type="Proteomes" id="UP000622166">
    <property type="component" value="Unassembled WGS sequence"/>
</dbReference>
<name>A0A918UR59_9ACTN</name>
<accession>A0A918UR59</accession>
<feature type="transmembrane region" description="Helical" evidence="2">
    <location>
        <begin position="58"/>
        <end position="78"/>
    </location>
</feature>
<gene>
    <name evidence="3" type="ORF">GCM10010365_54970</name>
</gene>
<protein>
    <recommendedName>
        <fullName evidence="5">SMODS and SLOG-associating 2TM effector domain-containing protein</fullName>
    </recommendedName>
</protein>